<keyword evidence="6 10" id="KW-0548">Nucleotidyltransferase</keyword>
<evidence type="ECO:0000313" key="12">
    <source>
        <dbReference type="Proteomes" id="UP000824214"/>
    </source>
</evidence>
<evidence type="ECO:0000256" key="9">
    <source>
        <dbReference type="ARBA" id="ARBA00048552"/>
    </source>
</evidence>
<evidence type="ECO:0000256" key="5">
    <source>
        <dbReference type="ARBA" id="ARBA00022679"/>
    </source>
</evidence>
<evidence type="ECO:0000256" key="1">
    <source>
        <dbReference type="ARBA" id="ARBA00006711"/>
    </source>
</evidence>
<dbReference type="AlphaFoldDB" id="A0A9D2LYV0"/>
<dbReference type="GO" id="GO:0003899">
    <property type="term" value="F:DNA-directed RNA polymerase activity"/>
    <property type="evidence" value="ECO:0007669"/>
    <property type="project" value="UniProtKB-UniRule"/>
</dbReference>
<name>A0A9D2LYV0_9FIRM</name>
<dbReference type="Proteomes" id="UP000824214">
    <property type="component" value="Unassembled WGS sequence"/>
</dbReference>
<comment type="function">
    <text evidence="10">Promotes RNA polymerase assembly. Latches the N- and C-terminal regions of the beta' subunit thereby facilitating its interaction with the beta and alpha subunits.</text>
</comment>
<dbReference type="InterPro" id="IPR006110">
    <property type="entry name" value="Pol_omega/Rpo6/RPB6"/>
</dbReference>
<dbReference type="SMART" id="SM01409">
    <property type="entry name" value="RNA_pol_Rpb6"/>
    <property type="match status" value="1"/>
</dbReference>
<dbReference type="GO" id="GO:0003677">
    <property type="term" value="F:DNA binding"/>
    <property type="evidence" value="ECO:0007669"/>
    <property type="project" value="UniProtKB-UniRule"/>
</dbReference>
<keyword evidence="7 10" id="KW-0804">Transcription</keyword>
<proteinExistence type="inferred from homology"/>
<dbReference type="HAMAP" id="MF_00366">
    <property type="entry name" value="RNApol_bact_RpoZ"/>
    <property type="match status" value="1"/>
</dbReference>
<evidence type="ECO:0000256" key="4">
    <source>
        <dbReference type="ARBA" id="ARBA00022478"/>
    </source>
</evidence>
<dbReference type="EMBL" id="DWXZ01000137">
    <property type="protein sequence ID" value="HJB37749.1"/>
    <property type="molecule type" value="Genomic_DNA"/>
</dbReference>
<evidence type="ECO:0000256" key="2">
    <source>
        <dbReference type="ARBA" id="ARBA00012418"/>
    </source>
</evidence>
<dbReference type="GO" id="GO:0000428">
    <property type="term" value="C:DNA-directed RNA polymerase complex"/>
    <property type="evidence" value="ECO:0007669"/>
    <property type="project" value="UniProtKB-KW"/>
</dbReference>
<evidence type="ECO:0000256" key="6">
    <source>
        <dbReference type="ARBA" id="ARBA00022695"/>
    </source>
</evidence>
<comment type="subunit">
    <text evidence="10">The RNAP catalytic core consists of 2 alpha, 1 beta, 1 beta' and 1 omega subunit. When a sigma factor is associated with the core the holoenzyme is formed, which can initiate transcription.</text>
</comment>
<evidence type="ECO:0000313" key="11">
    <source>
        <dbReference type="EMBL" id="HJB37749.1"/>
    </source>
</evidence>
<comment type="similarity">
    <text evidence="1 10">Belongs to the RNA polymerase subunit omega family.</text>
</comment>
<evidence type="ECO:0000256" key="8">
    <source>
        <dbReference type="ARBA" id="ARBA00029924"/>
    </source>
</evidence>
<dbReference type="Pfam" id="PF01192">
    <property type="entry name" value="RNA_pol_Rpb6"/>
    <property type="match status" value="1"/>
</dbReference>
<comment type="catalytic activity">
    <reaction evidence="9 10">
        <text>RNA(n) + a ribonucleoside 5'-triphosphate = RNA(n+1) + diphosphate</text>
        <dbReference type="Rhea" id="RHEA:21248"/>
        <dbReference type="Rhea" id="RHEA-COMP:14527"/>
        <dbReference type="Rhea" id="RHEA-COMP:17342"/>
        <dbReference type="ChEBI" id="CHEBI:33019"/>
        <dbReference type="ChEBI" id="CHEBI:61557"/>
        <dbReference type="ChEBI" id="CHEBI:140395"/>
        <dbReference type="EC" id="2.7.7.6"/>
    </reaction>
</comment>
<sequence length="72" mass="8019">MLKPSANMITVPHKSTYSLVIAVAKRARQIAQKAEDEGLILTDKPVDMAVQDFVQGKYFIIEPEEDAGQEDE</sequence>
<accession>A0A9D2LYV0</accession>
<reference evidence="11" key="1">
    <citation type="journal article" date="2021" name="PeerJ">
        <title>Extensive microbial diversity within the chicken gut microbiome revealed by metagenomics and culture.</title>
        <authorList>
            <person name="Gilroy R."/>
            <person name="Ravi A."/>
            <person name="Getino M."/>
            <person name="Pursley I."/>
            <person name="Horton D.L."/>
            <person name="Alikhan N.F."/>
            <person name="Baker D."/>
            <person name="Gharbi K."/>
            <person name="Hall N."/>
            <person name="Watson M."/>
            <person name="Adriaenssens E.M."/>
            <person name="Foster-Nyarko E."/>
            <person name="Jarju S."/>
            <person name="Secka A."/>
            <person name="Antonio M."/>
            <person name="Oren A."/>
            <person name="Chaudhuri R.R."/>
            <person name="La Ragione R."/>
            <person name="Hildebrand F."/>
            <person name="Pallen M.J."/>
        </authorList>
    </citation>
    <scope>NUCLEOTIDE SEQUENCE</scope>
    <source>
        <strain evidence="11">ChiBcolR8-3208</strain>
    </source>
</reference>
<dbReference type="SUPFAM" id="SSF63562">
    <property type="entry name" value="RPB6/omega subunit-like"/>
    <property type="match status" value="1"/>
</dbReference>
<dbReference type="Gene3D" id="3.90.940.10">
    <property type="match status" value="1"/>
</dbReference>
<keyword evidence="4 10" id="KW-0240">DNA-directed RNA polymerase</keyword>
<reference evidence="11" key="2">
    <citation type="submission" date="2021-04" db="EMBL/GenBank/DDBJ databases">
        <authorList>
            <person name="Gilroy R."/>
        </authorList>
    </citation>
    <scope>NUCLEOTIDE SEQUENCE</scope>
    <source>
        <strain evidence="11">ChiBcolR8-3208</strain>
    </source>
</reference>
<evidence type="ECO:0000256" key="10">
    <source>
        <dbReference type="HAMAP-Rule" id="MF_00366"/>
    </source>
</evidence>
<keyword evidence="5 10" id="KW-0808">Transferase</keyword>
<dbReference type="InterPro" id="IPR003716">
    <property type="entry name" value="DNA-dir_RNA_pol_omega"/>
</dbReference>
<evidence type="ECO:0000256" key="3">
    <source>
        <dbReference type="ARBA" id="ARBA00013725"/>
    </source>
</evidence>
<comment type="caution">
    <text evidence="11">The sequence shown here is derived from an EMBL/GenBank/DDBJ whole genome shotgun (WGS) entry which is preliminary data.</text>
</comment>
<dbReference type="InterPro" id="IPR036161">
    <property type="entry name" value="RPB6/omega-like_sf"/>
</dbReference>
<gene>
    <name evidence="10" type="primary">rpoZ</name>
    <name evidence="11" type="ORF">H9942_06735</name>
</gene>
<dbReference type="EC" id="2.7.7.6" evidence="2 10"/>
<protein>
    <recommendedName>
        <fullName evidence="3 10">DNA-directed RNA polymerase subunit omega</fullName>
        <shortName evidence="10">RNAP omega subunit</shortName>
        <ecNumber evidence="2 10">2.7.7.6</ecNumber>
    </recommendedName>
    <alternativeName>
        <fullName evidence="10">RNA polymerase omega subunit</fullName>
    </alternativeName>
    <alternativeName>
        <fullName evidence="8 10">Transcriptase subunit omega</fullName>
    </alternativeName>
</protein>
<dbReference type="GO" id="GO:0006351">
    <property type="term" value="P:DNA-templated transcription"/>
    <property type="evidence" value="ECO:0007669"/>
    <property type="project" value="UniProtKB-UniRule"/>
</dbReference>
<evidence type="ECO:0000256" key="7">
    <source>
        <dbReference type="ARBA" id="ARBA00023163"/>
    </source>
</evidence>
<organism evidence="11 12">
    <name type="scientific">Candidatus Acutalibacter ornithocaccae</name>
    <dbReference type="NCBI Taxonomy" id="2838416"/>
    <lineage>
        <taxon>Bacteria</taxon>
        <taxon>Bacillati</taxon>
        <taxon>Bacillota</taxon>
        <taxon>Clostridia</taxon>
        <taxon>Eubacteriales</taxon>
        <taxon>Acutalibacteraceae</taxon>
        <taxon>Acutalibacter</taxon>
    </lineage>
</organism>